<keyword evidence="2" id="KW-0472">Membrane</keyword>
<evidence type="ECO:0000259" key="3">
    <source>
        <dbReference type="Pfam" id="PF14478"/>
    </source>
</evidence>
<dbReference type="EMBL" id="JAODBU010000004">
    <property type="protein sequence ID" value="MCT7398464.1"/>
    <property type="molecule type" value="Genomic_DNA"/>
</dbReference>
<evidence type="ECO:0000313" key="4">
    <source>
        <dbReference type="EMBL" id="MCT7398464.1"/>
    </source>
</evidence>
<evidence type="ECO:0000313" key="5">
    <source>
        <dbReference type="Proteomes" id="UP001431199"/>
    </source>
</evidence>
<feature type="compositionally biased region" description="Acidic residues" evidence="1">
    <location>
        <begin position="70"/>
        <end position="89"/>
    </location>
</feature>
<keyword evidence="5" id="KW-1185">Reference proteome</keyword>
<protein>
    <submittedName>
        <fullName evidence="4">DUF4430 domain-containing protein</fullName>
    </submittedName>
</protein>
<proteinExistence type="predicted"/>
<sequence>MVKNNKRIINRIIVILTAMALIIGTWGIRYHKGDTPVNPMNNKAKASKVYENDGLQVDEFNDYSNLQNSDNEDNEENNDSNDNSEETNNETDGNGNGNVNLKSTSNKSGNGKESADEGKSGKSKGKSFANKVNQKTETLYFTTSIIDGETISTYEYAFTITHLVESLTVEQQLVYVNDEQINNFDGRVILKEGTNTIEIVVNYRRDDGREIIAKKKYTVNVDTGNLFISTDLKDQTVNNPFFKFNLQAKMGENDADVKVSLNGKNITGKDGKYSVILKKGKNTIVAKAEYDKYSITKKYEITLEYEDGFGIETDLENKTVNAENIEFQAVIRNGTDKAKLSVIVNGNIITGNEGAYTSGLKIGNNTIRLKATDSGNVSLNKTFTIKYVPLATKDTEPVISYINVTDGMEVKGESFTLYIGAMDYKKNKIYYDGIEVKLNGKKIQYRWSANYVGYLLNLQNGDNSLEVKITDSDGRYKEYSYKLKCTYIDEGTVIGTATVSIDAKVIHLGVLLRPKTVDIYYGDNAADIFERAIEKSGFSYTNSGTVDKGFYLETISRPGILRGWMIDDKLKDEIIEDGLQFNIDPSTGEYIYDMDSLGQLDFCQGSGWAYSVNDEYKEYGMSEYKPKDGDDIKIRYTLAYGKDIGGYNPSSGSYGIKDKYSVTY</sequence>
<dbReference type="InterPro" id="IPR027954">
    <property type="entry name" value="Transcobalamin-like_C"/>
</dbReference>
<organism evidence="4 5">
    <name type="scientific">Eubacterium album</name>
    <dbReference type="NCBI Taxonomy" id="2978477"/>
    <lineage>
        <taxon>Bacteria</taxon>
        <taxon>Bacillati</taxon>
        <taxon>Bacillota</taxon>
        <taxon>Clostridia</taxon>
        <taxon>Eubacteriales</taxon>
        <taxon>Eubacteriaceae</taxon>
        <taxon>Eubacterium</taxon>
    </lineage>
</organism>
<accession>A0ABT2LYW4</accession>
<name>A0ABT2LYW4_9FIRM</name>
<dbReference type="Proteomes" id="UP001431199">
    <property type="component" value="Unassembled WGS sequence"/>
</dbReference>
<feature type="domain" description="Transcobalamin-like C-terminal" evidence="3">
    <location>
        <begin position="601"/>
        <end position="637"/>
    </location>
</feature>
<feature type="region of interest" description="Disordered" evidence="1">
    <location>
        <begin position="63"/>
        <end position="129"/>
    </location>
</feature>
<reference evidence="4" key="1">
    <citation type="submission" date="2022-09" db="EMBL/GenBank/DDBJ databases">
        <title>Eubacterium sp. LFL-14 isolated from human feces.</title>
        <authorList>
            <person name="Liu F."/>
        </authorList>
    </citation>
    <scope>NUCLEOTIDE SEQUENCE</scope>
    <source>
        <strain evidence="4">LFL-14</strain>
    </source>
</reference>
<dbReference type="RefSeq" id="WP_260978494.1">
    <property type="nucleotide sequence ID" value="NZ_JAODBU010000004.1"/>
</dbReference>
<comment type="caution">
    <text evidence="4">The sequence shown here is derived from an EMBL/GenBank/DDBJ whole genome shotgun (WGS) entry which is preliminary data.</text>
</comment>
<dbReference type="Pfam" id="PF14478">
    <property type="entry name" value="DUF4430"/>
    <property type="match status" value="1"/>
</dbReference>
<gene>
    <name evidence="4" type="ORF">N5B56_05100</name>
</gene>
<feature type="transmembrane region" description="Helical" evidence="2">
    <location>
        <begin position="12"/>
        <end position="30"/>
    </location>
</feature>
<keyword evidence="2" id="KW-0812">Transmembrane</keyword>
<feature type="compositionally biased region" description="Polar residues" evidence="1">
    <location>
        <begin position="99"/>
        <end position="109"/>
    </location>
</feature>
<keyword evidence="2" id="KW-1133">Transmembrane helix</keyword>
<evidence type="ECO:0000256" key="2">
    <source>
        <dbReference type="SAM" id="Phobius"/>
    </source>
</evidence>
<evidence type="ECO:0000256" key="1">
    <source>
        <dbReference type="SAM" id="MobiDB-lite"/>
    </source>
</evidence>
<dbReference type="Gene3D" id="2.170.130.30">
    <property type="match status" value="1"/>
</dbReference>